<evidence type="ECO:0000259" key="2">
    <source>
        <dbReference type="Pfam" id="PF01471"/>
    </source>
</evidence>
<feature type="region of interest" description="Disordered" evidence="1">
    <location>
        <begin position="115"/>
        <end position="159"/>
    </location>
</feature>
<evidence type="ECO:0000259" key="3">
    <source>
        <dbReference type="Pfam" id="PF13699"/>
    </source>
</evidence>
<name>A0A6I6JWN4_9BACT</name>
<reference evidence="4 5" key="1">
    <citation type="submission" date="2019-11" db="EMBL/GenBank/DDBJ databases">
        <authorList>
            <person name="Zheng R.K."/>
            <person name="Sun C.M."/>
        </authorList>
    </citation>
    <scope>NUCLEOTIDE SEQUENCE [LARGE SCALE GENOMIC DNA]</scope>
    <source>
        <strain evidence="4 5">WC007</strain>
    </source>
</reference>
<protein>
    <submittedName>
        <fullName evidence="4">DUF4157 domain-containing protein</fullName>
    </submittedName>
</protein>
<dbReference type="Gene3D" id="1.10.101.10">
    <property type="entry name" value="PGBD-like superfamily/PGBD"/>
    <property type="match status" value="1"/>
</dbReference>
<feature type="compositionally biased region" description="Polar residues" evidence="1">
    <location>
        <begin position="187"/>
        <end position="204"/>
    </location>
</feature>
<dbReference type="AlphaFoldDB" id="A0A6I6JWN4"/>
<accession>A0A6I6JWN4</accession>
<feature type="region of interest" description="Disordered" evidence="1">
    <location>
        <begin position="171"/>
        <end position="208"/>
    </location>
</feature>
<dbReference type="SUPFAM" id="SSF47090">
    <property type="entry name" value="PGBD-like"/>
    <property type="match status" value="1"/>
</dbReference>
<dbReference type="Proteomes" id="UP000428260">
    <property type="component" value="Chromosome"/>
</dbReference>
<keyword evidence="5" id="KW-1185">Reference proteome</keyword>
<evidence type="ECO:0000313" key="5">
    <source>
        <dbReference type="Proteomes" id="UP000428260"/>
    </source>
</evidence>
<dbReference type="RefSeq" id="WP_158870541.1">
    <property type="nucleotide sequence ID" value="NZ_CP046401.1"/>
</dbReference>
<feature type="compositionally biased region" description="Acidic residues" evidence="1">
    <location>
        <begin position="116"/>
        <end position="148"/>
    </location>
</feature>
<feature type="domain" description="Peptidoglycan binding-like" evidence="2">
    <location>
        <begin position="324"/>
        <end position="382"/>
    </location>
</feature>
<proteinExistence type="predicted"/>
<dbReference type="Pfam" id="PF13699">
    <property type="entry name" value="eCIS_core"/>
    <property type="match status" value="1"/>
</dbReference>
<dbReference type="InterPro" id="IPR025295">
    <property type="entry name" value="eCIS_core_dom"/>
</dbReference>
<dbReference type="KEGG" id="mcos:GM418_26325"/>
<evidence type="ECO:0000256" key="1">
    <source>
        <dbReference type="SAM" id="MobiDB-lite"/>
    </source>
</evidence>
<dbReference type="Pfam" id="PF01471">
    <property type="entry name" value="PG_binding_1"/>
    <property type="match status" value="1"/>
</dbReference>
<evidence type="ECO:0000313" key="4">
    <source>
        <dbReference type="EMBL" id="QGY47051.1"/>
    </source>
</evidence>
<organism evidence="4 5">
    <name type="scientific">Maribellus comscasis</name>
    <dbReference type="NCBI Taxonomy" id="2681766"/>
    <lineage>
        <taxon>Bacteria</taxon>
        <taxon>Pseudomonadati</taxon>
        <taxon>Bacteroidota</taxon>
        <taxon>Bacteroidia</taxon>
        <taxon>Marinilabiliales</taxon>
        <taxon>Prolixibacteraceae</taxon>
        <taxon>Maribellus</taxon>
    </lineage>
</organism>
<gene>
    <name evidence="4" type="ORF">GM418_26325</name>
</gene>
<sequence length="643" mass="69755">MMRTKIHSGKRRFRRKSPFFMARNSSGFFGGQAKLSVGHPGDKYELEADAVADKVVNQSQSETEHFFSPGASSYSNTEGWLIQEKPIAETVTPLVQKQEEDEEELQTKLSVQFQMQEEEEEEMAQTQPIEEEEEMAQMQPEQDEEEEELQPKTGEAAEGPVDELFVAGQSEEEEEEMLQTKPYGNGRSVNSVTEQNIKSKSGSGNKIDRNTRAEMEKGFGADFSHISIHTDAKAVQLNRELGAQAFTHGNDIYFNEGKYNPQSNEGKHLLAHELTHTIQQKGMIPARLQMTIGDGHDLSAARFSGNADLEACFDDEHVLQAGDSGPAVTLMQQALVDAGFSLPQFGVDGIFGNETRQALMDFQRASSLGADGVLGPNTMSALDALYSGGAPALPPAVPVVPPPTAPPVITSETLKSAPDGSPDTRTIVGVGERVRFTANTSGTWTVSDGHIIGLNTGSNIVWEAPSTASNPTISLTTPGGTKVFPFTVIPPNNLSMVVGTRHGIPAGTAGACMLTNVTVNPLNVNFGRTQWLEVPGPATNVSGYFSRFAAATIFHHPNPDYLPFNDNNTGLRDHAAWHGVPGPFSFGTFEWVIPNRYKIDGESDAQGRLFTNTVQAFFMLPGGTMMINKAGASVLRFINNTVF</sequence>
<dbReference type="InterPro" id="IPR036366">
    <property type="entry name" value="PGBDSf"/>
</dbReference>
<dbReference type="InterPro" id="IPR036365">
    <property type="entry name" value="PGBD-like_sf"/>
</dbReference>
<dbReference type="InterPro" id="IPR002477">
    <property type="entry name" value="Peptidoglycan-bd-like"/>
</dbReference>
<dbReference type="EMBL" id="CP046401">
    <property type="protein sequence ID" value="QGY47051.1"/>
    <property type="molecule type" value="Genomic_DNA"/>
</dbReference>
<feature type="domain" description="eCIS core" evidence="3">
    <location>
        <begin position="207"/>
        <end position="282"/>
    </location>
</feature>